<dbReference type="KEGG" id="strr:EKD16_21355"/>
<dbReference type="PANTHER" id="PTHR12001:SF69">
    <property type="entry name" value="ALL TRANS-POLYPRENYL-DIPHOSPHATE SYNTHASE PDSS1"/>
    <property type="match status" value="1"/>
</dbReference>
<keyword evidence="3 6" id="KW-0808">Transferase</keyword>
<evidence type="ECO:0000256" key="3">
    <source>
        <dbReference type="ARBA" id="ARBA00022679"/>
    </source>
</evidence>
<dbReference type="InterPro" id="IPR033749">
    <property type="entry name" value="Polyprenyl_synt_CS"/>
</dbReference>
<comment type="cofactor">
    <cofactor evidence="1">
        <name>Mg(2+)</name>
        <dbReference type="ChEBI" id="CHEBI:18420"/>
    </cofactor>
</comment>
<dbReference type="EC" id="2.5.1.30" evidence="7"/>
<dbReference type="RefSeq" id="WP_131100632.1">
    <property type="nucleotide sequence ID" value="NZ_CP036455.1"/>
</dbReference>
<keyword evidence="5" id="KW-0460">Magnesium</keyword>
<gene>
    <name evidence="7" type="primary">hepT</name>
    <name evidence="7" type="ORF">EKD16_21355</name>
</gene>
<sequence>MSGAVPSDFLALPSIDAGLAKEVQEALDHVEELLRETVSASDPLLTEAASHLLSAGGKRFRATLVLLASHFGDSTAPELVRAAAVVELTHVATLYHDDVMDEAELRRGEPSANQRWGNSVAILTGDYVFARASEILADLGTEAVRMQARTFGRLVQGQILETAGPQEGTDPLEHYLRVVSDKTASLIASSAEFGAMFGRAGDEATRAITRACDALGTAFQLADDILDVAGDPGESGKVPGTDLREGVLTLPMLYALRPAQPRSAADARLRELLGRPLDDARTEEALGLLRAHPAMEEARATTREWADRARSELVTLPGGPTREAFEALCDYVVRRTG</sequence>
<dbReference type="GO" id="GO:0000010">
    <property type="term" value="F:heptaprenyl diphosphate synthase activity"/>
    <property type="evidence" value="ECO:0007669"/>
    <property type="project" value="UniProtKB-EC"/>
</dbReference>
<dbReference type="InterPro" id="IPR008949">
    <property type="entry name" value="Isoprenoid_synthase_dom_sf"/>
</dbReference>
<dbReference type="SUPFAM" id="SSF48576">
    <property type="entry name" value="Terpenoid synthases"/>
    <property type="match status" value="1"/>
</dbReference>
<dbReference type="Gene3D" id="1.10.600.10">
    <property type="entry name" value="Farnesyl Diphosphate Synthase"/>
    <property type="match status" value="1"/>
</dbReference>
<dbReference type="PROSITE" id="PS00444">
    <property type="entry name" value="POLYPRENYL_SYNTHASE_2"/>
    <property type="match status" value="1"/>
</dbReference>
<dbReference type="PANTHER" id="PTHR12001">
    <property type="entry name" value="GERANYLGERANYL PYROPHOSPHATE SYNTHASE"/>
    <property type="match status" value="1"/>
</dbReference>
<evidence type="ECO:0000256" key="1">
    <source>
        <dbReference type="ARBA" id="ARBA00001946"/>
    </source>
</evidence>
<dbReference type="SFLD" id="SFLDS00005">
    <property type="entry name" value="Isoprenoid_Synthase_Type_I"/>
    <property type="match status" value="1"/>
</dbReference>
<dbReference type="SFLD" id="SFLDG01017">
    <property type="entry name" value="Polyprenyl_Transferase_Like"/>
    <property type="match status" value="1"/>
</dbReference>
<evidence type="ECO:0000313" key="7">
    <source>
        <dbReference type="EMBL" id="QBI56026.1"/>
    </source>
</evidence>
<reference evidence="7 8" key="1">
    <citation type="submission" date="2019-02" db="EMBL/GenBank/DDBJ databases">
        <authorList>
            <person name="Khodamoradi S."/>
            <person name="Hahnke R.L."/>
            <person name="Kaempfer P."/>
            <person name="Schumann P."/>
            <person name="Rohde M."/>
            <person name="Steinert M."/>
            <person name="Luzhetskyy A."/>
            <person name="Wink J."/>
            <person name="Ruckert C."/>
        </authorList>
    </citation>
    <scope>NUCLEOTIDE SEQUENCE [LARGE SCALE GENOMIC DNA]</scope>
    <source>
        <strain evidence="7 8">M2</strain>
    </source>
</reference>
<keyword evidence="8" id="KW-1185">Reference proteome</keyword>
<dbReference type="OrthoDB" id="4497239at2"/>
<keyword evidence="4" id="KW-0479">Metal-binding</keyword>
<dbReference type="Proteomes" id="UP000292235">
    <property type="component" value="Chromosome"/>
</dbReference>
<dbReference type="EMBL" id="CP036455">
    <property type="protein sequence ID" value="QBI56026.1"/>
    <property type="molecule type" value="Genomic_DNA"/>
</dbReference>
<dbReference type="GO" id="GO:0046872">
    <property type="term" value="F:metal ion binding"/>
    <property type="evidence" value="ECO:0007669"/>
    <property type="project" value="UniProtKB-KW"/>
</dbReference>
<comment type="similarity">
    <text evidence="2 6">Belongs to the FPP/GGPP synthase family.</text>
</comment>
<dbReference type="Pfam" id="PF00348">
    <property type="entry name" value="polyprenyl_synt"/>
    <property type="match status" value="1"/>
</dbReference>
<evidence type="ECO:0000256" key="5">
    <source>
        <dbReference type="ARBA" id="ARBA00022842"/>
    </source>
</evidence>
<evidence type="ECO:0000256" key="2">
    <source>
        <dbReference type="ARBA" id="ARBA00006706"/>
    </source>
</evidence>
<evidence type="ECO:0000256" key="6">
    <source>
        <dbReference type="RuleBase" id="RU004466"/>
    </source>
</evidence>
<dbReference type="GO" id="GO:0008299">
    <property type="term" value="P:isoprenoid biosynthetic process"/>
    <property type="evidence" value="ECO:0007669"/>
    <property type="project" value="InterPro"/>
</dbReference>
<name>A0A4P6Q5L0_9ACTN</name>
<dbReference type="CDD" id="cd00685">
    <property type="entry name" value="Trans_IPPS_HT"/>
    <property type="match status" value="1"/>
</dbReference>
<proteinExistence type="inferred from homology"/>
<organism evidence="7 8">
    <name type="scientific">Streptomonospora litoralis</name>
    <dbReference type="NCBI Taxonomy" id="2498135"/>
    <lineage>
        <taxon>Bacteria</taxon>
        <taxon>Bacillati</taxon>
        <taxon>Actinomycetota</taxon>
        <taxon>Actinomycetes</taxon>
        <taxon>Streptosporangiales</taxon>
        <taxon>Nocardiopsidaceae</taxon>
        <taxon>Streptomonospora</taxon>
    </lineage>
</organism>
<evidence type="ECO:0000313" key="8">
    <source>
        <dbReference type="Proteomes" id="UP000292235"/>
    </source>
</evidence>
<protein>
    <submittedName>
        <fullName evidence="7">Heptaprenyl diphosphate synthase component 2</fullName>
        <ecNumber evidence="7">2.5.1.30</ecNumber>
    </submittedName>
</protein>
<dbReference type="AlphaFoldDB" id="A0A4P6Q5L0"/>
<evidence type="ECO:0000256" key="4">
    <source>
        <dbReference type="ARBA" id="ARBA00022723"/>
    </source>
</evidence>
<dbReference type="InterPro" id="IPR000092">
    <property type="entry name" value="Polyprenyl_synt"/>
</dbReference>
<accession>A0A4P6Q5L0</accession>